<dbReference type="InterPro" id="IPR045864">
    <property type="entry name" value="aa-tRNA-synth_II/BPL/LPL"/>
</dbReference>
<gene>
    <name evidence="11" type="ORF">A2117_02575</name>
</gene>
<organism evidence="11 12">
    <name type="scientific">Candidatus Wildermuthbacteria bacterium GWA2_46_15</name>
    <dbReference type="NCBI Taxonomy" id="1802443"/>
    <lineage>
        <taxon>Bacteria</taxon>
        <taxon>Candidatus Wildermuthiibacteriota</taxon>
    </lineage>
</organism>
<dbReference type="InterPro" id="IPR002314">
    <property type="entry name" value="aa-tRNA-synt_IIb"/>
</dbReference>
<evidence type="ECO:0000259" key="10">
    <source>
        <dbReference type="PROSITE" id="PS50862"/>
    </source>
</evidence>
<sequence length="414" mass="47657">MRQSNLFGKTLREAPKDETTINAKLLIRAGFINKLTAGVYTYLPLGWRVIRKIENIIREEMEKVGGQELVMPVLHPKESWQITDRWDTVDVLFKLEGWESKELALGPTHEEVVTPLVKKHIQTYKDLPLYLFQIQTKFRKEKRAKSGLIRNREFLMKDLYSFHKSEADLDEYYEKMKEVYWRIFKKVGIGNETYLTFASGGTFSKFSHEFQTPAEAGEDVIYICQECRQAINQEIRPEVKNCPNCQAKQFKETKAIEVGNIFKLKTKFSESFDLYFVDKHGTKGLVQMGCYGIGLGRLMGTIVEVFHDDKGIIWPKAVAPFSAHLLQLGNESKIKAAAEKLYGRLKKQGVEVLFDDRQDKTPGEKFADADLIGIPLRVVVSEKSLAQKSFEFKNRNEKKIELVPVDKSLTRIKS</sequence>
<dbReference type="InterPro" id="IPR006195">
    <property type="entry name" value="aa-tRNA-synth_II"/>
</dbReference>
<dbReference type="GO" id="GO:0005829">
    <property type="term" value="C:cytosol"/>
    <property type="evidence" value="ECO:0007669"/>
    <property type="project" value="TreeGrafter"/>
</dbReference>
<protein>
    <recommendedName>
        <fullName evidence="2">Proline--tRNA ligase</fullName>
        <ecNumber evidence="1">6.1.1.15</ecNumber>
    </recommendedName>
    <alternativeName>
        <fullName evidence="8">Prolyl-tRNA synthetase</fullName>
    </alternativeName>
</protein>
<dbReference type="CDD" id="cd00861">
    <property type="entry name" value="ProRS_anticodon_short"/>
    <property type="match status" value="1"/>
</dbReference>
<dbReference type="PANTHER" id="PTHR42753:SF2">
    <property type="entry name" value="PROLINE--TRNA LIGASE"/>
    <property type="match status" value="1"/>
</dbReference>
<dbReference type="GO" id="GO:0006433">
    <property type="term" value="P:prolyl-tRNA aminoacylation"/>
    <property type="evidence" value="ECO:0007669"/>
    <property type="project" value="InterPro"/>
</dbReference>
<comment type="caution">
    <text evidence="11">The sequence shown here is derived from an EMBL/GenBank/DDBJ whole genome shotgun (WGS) entry which is preliminary data.</text>
</comment>
<evidence type="ECO:0000256" key="9">
    <source>
        <dbReference type="ARBA" id="ARBA00047671"/>
    </source>
</evidence>
<dbReference type="EMBL" id="MHTO01000001">
    <property type="protein sequence ID" value="OHA62921.1"/>
    <property type="molecule type" value="Genomic_DNA"/>
</dbReference>
<dbReference type="PROSITE" id="PS50862">
    <property type="entry name" value="AA_TRNA_LIGASE_II"/>
    <property type="match status" value="1"/>
</dbReference>
<evidence type="ECO:0000256" key="5">
    <source>
        <dbReference type="ARBA" id="ARBA00022840"/>
    </source>
</evidence>
<dbReference type="PRINTS" id="PR01046">
    <property type="entry name" value="TRNASYNTHPRO"/>
</dbReference>
<accession>A0A1G2QSQ5</accession>
<keyword evidence="7" id="KW-0030">Aminoacyl-tRNA synthetase</keyword>
<dbReference type="InterPro" id="IPR044140">
    <property type="entry name" value="ProRS_anticodon_short"/>
</dbReference>
<dbReference type="EC" id="6.1.1.15" evidence="1"/>
<dbReference type="STRING" id="1802443.A2117_02575"/>
<dbReference type="InterPro" id="IPR004154">
    <property type="entry name" value="Anticodon-bd"/>
</dbReference>
<evidence type="ECO:0000256" key="6">
    <source>
        <dbReference type="ARBA" id="ARBA00022917"/>
    </source>
</evidence>
<evidence type="ECO:0000256" key="3">
    <source>
        <dbReference type="ARBA" id="ARBA00022598"/>
    </source>
</evidence>
<evidence type="ECO:0000256" key="1">
    <source>
        <dbReference type="ARBA" id="ARBA00012831"/>
    </source>
</evidence>
<dbReference type="Proteomes" id="UP000179245">
    <property type="component" value="Unassembled WGS sequence"/>
</dbReference>
<keyword evidence="5" id="KW-0067">ATP-binding</keyword>
<comment type="catalytic activity">
    <reaction evidence="9">
        <text>tRNA(Pro) + L-proline + ATP = L-prolyl-tRNA(Pro) + AMP + diphosphate</text>
        <dbReference type="Rhea" id="RHEA:14305"/>
        <dbReference type="Rhea" id="RHEA-COMP:9700"/>
        <dbReference type="Rhea" id="RHEA-COMP:9702"/>
        <dbReference type="ChEBI" id="CHEBI:30616"/>
        <dbReference type="ChEBI" id="CHEBI:33019"/>
        <dbReference type="ChEBI" id="CHEBI:60039"/>
        <dbReference type="ChEBI" id="CHEBI:78442"/>
        <dbReference type="ChEBI" id="CHEBI:78532"/>
        <dbReference type="ChEBI" id="CHEBI:456215"/>
        <dbReference type="EC" id="6.1.1.15"/>
    </reaction>
</comment>
<dbReference type="Gene3D" id="3.40.50.800">
    <property type="entry name" value="Anticodon-binding domain"/>
    <property type="match status" value="1"/>
</dbReference>
<dbReference type="Pfam" id="PF00587">
    <property type="entry name" value="tRNA-synt_2b"/>
    <property type="match status" value="1"/>
</dbReference>
<dbReference type="GO" id="GO:0005524">
    <property type="term" value="F:ATP binding"/>
    <property type="evidence" value="ECO:0007669"/>
    <property type="project" value="UniProtKB-KW"/>
</dbReference>
<evidence type="ECO:0000313" key="11">
    <source>
        <dbReference type="EMBL" id="OHA62921.1"/>
    </source>
</evidence>
<reference evidence="11 12" key="1">
    <citation type="journal article" date="2016" name="Nat. Commun.">
        <title>Thousands of microbial genomes shed light on interconnected biogeochemical processes in an aquifer system.</title>
        <authorList>
            <person name="Anantharaman K."/>
            <person name="Brown C.T."/>
            <person name="Hug L.A."/>
            <person name="Sharon I."/>
            <person name="Castelle C.J."/>
            <person name="Probst A.J."/>
            <person name="Thomas B.C."/>
            <person name="Singh A."/>
            <person name="Wilkins M.J."/>
            <person name="Karaoz U."/>
            <person name="Brodie E.L."/>
            <person name="Williams K.H."/>
            <person name="Hubbard S.S."/>
            <person name="Banfield J.F."/>
        </authorList>
    </citation>
    <scope>NUCLEOTIDE SEQUENCE [LARGE SCALE GENOMIC DNA]</scope>
</reference>
<dbReference type="InterPro" id="IPR002316">
    <property type="entry name" value="Pro-tRNA-ligase_IIa"/>
</dbReference>
<dbReference type="PANTHER" id="PTHR42753">
    <property type="entry name" value="MITOCHONDRIAL RIBOSOME PROTEIN L39/PROLYL-TRNA LIGASE FAMILY MEMBER"/>
    <property type="match status" value="1"/>
</dbReference>
<dbReference type="InterPro" id="IPR036621">
    <property type="entry name" value="Anticodon-bd_dom_sf"/>
</dbReference>
<dbReference type="AlphaFoldDB" id="A0A1G2QSQ5"/>
<evidence type="ECO:0000256" key="2">
    <source>
        <dbReference type="ARBA" id="ARBA00019110"/>
    </source>
</evidence>
<keyword evidence="6" id="KW-0648">Protein biosynthesis</keyword>
<evidence type="ECO:0000256" key="8">
    <source>
        <dbReference type="ARBA" id="ARBA00029731"/>
    </source>
</evidence>
<dbReference type="GO" id="GO:0004827">
    <property type="term" value="F:proline-tRNA ligase activity"/>
    <property type="evidence" value="ECO:0007669"/>
    <property type="project" value="UniProtKB-EC"/>
</dbReference>
<keyword evidence="3" id="KW-0436">Ligase</keyword>
<dbReference type="InterPro" id="IPR050062">
    <property type="entry name" value="Pro-tRNA_synthetase"/>
</dbReference>
<evidence type="ECO:0000256" key="7">
    <source>
        <dbReference type="ARBA" id="ARBA00023146"/>
    </source>
</evidence>
<dbReference type="Pfam" id="PF03129">
    <property type="entry name" value="HGTP_anticodon"/>
    <property type="match status" value="1"/>
</dbReference>
<evidence type="ECO:0000313" key="12">
    <source>
        <dbReference type="Proteomes" id="UP000179245"/>
    </source>
</evidence>
<keyword evidence="4" id="KW-0547">Nucleotide-binding</keyword>
<feature type="domain" description="Aminoacyl-transfer RNA synthetases class-II family profile" evidence="10">
    <location>
        <begin position="38"/>
        <end position="315"/>
    </location>
</feature>
<evidence type="ECO:0000256" key="4">
    <source>
        <dbReference type="ARBA" id="ARBA00022741"/>
    </source>
</evidence>
<dbReference type="Gene3D" id="3.30.930.10">
    <property type="entry name" value="Bira Bifunctional Protein, Domain 2"/>
    <property type="match status" value="1"/>
</dbReference>
<proteinExistence type="predicted"/>
<name>A0A1G2QSQ5_9BACT</name>
<dbReference type="SUPFAM" id="SSF55681">
    <property type="entry name" value="Class II aaRS and biotin synthetases"/>
    <property type="match status" value="1"/>
</dbReference>
<dbReference type="SUPFAM" id="SSF52954">
    <property type="entry name" value="Class II aaRS ABD-related"/>
    <property type="match status" value="1"/>
</dbReference>